<dbReference type="Proteomes" id="UP001189429">
    <property type="component" value="Unassembled WGS sequence"/>
</dbReference>
<dbReference type="CDD" id="cd02440">
    <property type="entry name" value="AdoMet_MTases"/>
    <property type="match status" value="1"/>
</dbReference>
<dbReference type="PANTHER" id="PTHR43667:SF1">
    <property type="entry name" value="CYCLOPROPANE-FATTY-ACYL-PHOSPHOLIPID SYNTHASE"/>
    <property type="match status" value="1"/>
</dbReference>
<sequence>MKVADLGMGWGTAAAYMHEHGKLDVTGVSLSEQQVKWAKENLAKPGLKFVWSDYRDHCEDPAIAGTYDRVYSIGMFEHLGPKNYESFFKCVKALLKPDGLAVIHTIGEPDYLPISDPFLEKYIFPGAVIPTISGMSAAFENHFILEDFQNFGHDYSKTLAAWHVNSLEFFKQKPEAYTPEFQRMWHYYLKMCEALFELRINQLWHFVLSPRRLAKAGYLAESEGKEREPPLKYDMDKDDLPSPTAHGAEECTLGATQPDPEPAPPAIHFDWGEDDEDDDESFRADDESLDDDTESENSWMEPSLHDSDSDEGGDVDDSGTSFTGCPSDEDMPQHSGIDGDSDSPWQGDEKTDQSALQSYVEEVDGTKVGDVAEVVAVDETAARRGDSKISEPIGFKPKARTIGSRVRNPHPEESGARKETVERVKKIRLKKASAKTRMKKSAAMTGQKKRTRHYRQKAGTQDDEHTSRWLRAAAESAKKANLKASGHGARRKAESDLGAMLKKAVLECFCATSAPLQEHEATVADVLQRAEKKEANHEQTPPPGVGYMAMGAAGQRQPGEPAARAAAVSSGALGGAAARFIVDASVGDQACHRTGGTHFGIEFDLKFKLEHARRGRATFTPRESSQARAAAAFLMGRSGCAPPVNPELALIPGSSGAVNLGGAAPRRVCVDFVTGAPGEAPLLLWVGDVVQCAHGASKSAFARLSEADLALARNIGSAQLSTGAKSSTIVTSDSVSDAKSDADADDPDLGPDPGACLPWSGLWRSRSPALLARGAAVLALRKGGEDAEEALEVVAELRATGARPLRPLPLLLFPQGLARCRGGERPPVRRFSTVVTDCSTHRTYVAVHVCFVQDGLEEEAFEPLVTCLWSDLPEVAAPPFLALLSALHAAGVGEGSAQSAAWSPARAGSAAPGAWAERFAQLCGWLVHEA</sequence>
<feature type="non-terminal residue" evidence="6">
    <location>
        <position position="930"/>
    </location>
</feature>
<evidence type="ECO:0000313" key="7">
    <source>
        <dbReference type="Proteomes" id="UP001189429"/>
    </source>
</evidence>
<keyword evidence="7" id="KW-1185">Reference proteome</keyword>
<keyword evidence="3" id="KW-0949">S-adenosyl-L-methionine</keyword>
<feature type="region of interest" description="Disordered" evidence="5">
    <location>
        <begin position="729"/>
        <end position="751"/>
    </location>
</feature>
<dbReference type="Gene3D" id="3.40.50.150">
    <property type="entry name" value="Vaccinia Virus protein VP39"/>
    <property type="match status" value="1"/>
</dbReference>
<dbReference type="EMBL" id="CAUYUJ010012558">
    <property type="protein sequence ID" value="CAK0834174.1"/>
    <property type="molecule type" value="Genomic_DNA"/>
</dbReference>
<feature type="compositionally biased region" description="Acidic residues" evidence="5">
    <location>
        <begin position="308"/>
        <end position="317"/>
    </location>
</feature>
<feature type="compositionally biased region" description="Basic and acidic residues" evidence="5">
    <location>
        <begin position="222"/>
        <end position="240"/>
    </location>
</feature>
<reference evidence="6" key="1">
    <citation type="submission" date="2023-10" db="EMBL/GenBank/DDBJ databases">
        <authorList>
            <person name="Chen Y."/>
            <person name="Shah S."/>
            <person name="Dougan E. K."/>
            <person name="Thang M."/>
            <person name="Chan C."/>
        </authorList>
    </citation>
    <scope>NUCLEOTIDE SEQUENCE [LARGE SCALE GENOMIC DNA]</scope>
</reference>
<gene>
    <name evidence="6" type="ORF">PCOR1329_LOCUS31655</name>
</gene>
<evidence type="ECO:0000256" key="2">
    <source>
        <dbReference type="ARBA" id="ARBA00022679"/>
    </source>
</evidence>
<keyword evidence="2" id="KW-0808">Transferase</keyword>
<evidence type="ECO:0000256" key="5">
    <source>
        <dbReference type="SAM" id="MobiDB-lite"/>
    </source>
</evidence>
<accession>A0ABN9SQZ3</accession>
<dbReference type="PANTHER" id="PTHR43667">
    <property type="entry name" value="CYCLOPROPANE-FATTY-ACYL-PHOSPHOLIPID SYNTHASE"/>
    <property type="match status" value="1"/>
</dbReference>
<feature type="compositionally biased region" description="Basic and acidic residues" evidence="5">
    <location>
        <begin position="409"/>
        <end position="424"/>
    </location>
</feature>
<dbReference type="Pfam" id="PF02353">
    <property type="entry name" value="CMAS"/>
    <property type="match status" value="1"/>
</dbReference>
<feature type="region of interest" description="Disordered" evidence="5">
    <location>
        <begin position="383"/>
        <end position="466"/>
    </location>
</feature>
<organism evidence="6 7">
    <name type="scientific">Prorocentrum cordatum</name>
    <dbReference type="NCBI Taxonomy" id="2364126"/>
    <lineage>
        <taxon>Eukaryota</taxon>
        <taxon>Sar</taxon>
        <taxon>Alveolata</taxon>
        <taxon>Dinophyceae</taxon>
        <taxon>Prorocentrales</taxon>
        <taxon>Prorocentraceae</taxon>
        <taxon>Prorocentrum</taxon>
    </lineage>
</organism>
<keyword evidence="1" id="KW-0489">Methyltransferase</keyword>
<keyword evidence="4" id="KW-0443">Lipid metabolism</keyword>
<name>A0ABN9SQZ3_9DINO</name>
<feature type="region of interest" description="Disordered" evidence="5">
    <location>
        <begin position="219"/>
        <end position="363"/>
    </location>
</feature>
<dbReference type="InterPro" id="IPR050723">
    <property type="entry name" value="CFA/CMAS"/>
</dbReference>
<evidence type="ECO:0000313" key="6">
    <source>
        <dbReference type="EMBL" id="CAK0834174.1"/>
    </source>
</evidence>
<evidence type="ECO:0000256" key="4">
    <source>
        <dbReference type="ARBA" id="ARBA00023098"/>
    </source>
</evidence>
<protein>
    <recommendedName>
        <fullName evidence="8">Cyclopropane-fatty-acyl-phospholipid synthase</fullName>
    </recommendedName>
</protein>
<dbReference type="SUPFAM" id="SSF53335">
    <property type="entry name" value="S-adenosyl-L-methionine-dependent methyltransferases"/>
    <property type="match status" value="1"/>
</dbReference>
<evidence type="ECO:0000256" key="3">
    <source>
        <dbReference type="ARBA" id="ARBA00022691"/>
    </source>
</evidence>
<comment type="caution">
    <text evidence="6">The sequence shown here is derived from an EMBL/GenBank/DDBJ whole genome shotgun (WGS) entry which is preliminary data.</text>
</comment>
<evidence type="ECO:0000256" key="1">
    <source>
        <dbReference type="ARBA" id="ARBA00022603"/>
    </source>
</evidence>
<proteinExistence type="predicted"/>
<feature type="compositionally biased region" description="Basic residues" evidence="5">
    <location>
        <begin position="447"/>
        <end position="456"/>
    </location>
</feature>
<evidence type="ECO:0008006" key="8">
    <source>
        <dbReference type="Google" id="ProtNLM"/>
    </source>
</evidence>
<feature type="compositionally biased region" description="Basic residues" evidence="5">
    <location>
        <begin position="425"/>
        <end position="440"/>
    </location>
</feature>
<dbReference type="InterPro" id="IPR029063">
    <property type="entry name" value="SAM-dependent_MTases_sf"/>
</dbReference>